<dbReference type="AlphaFoldDB" id="A0A1I5R0F8"/>
<name>A0A1I5R0F8_9GAMM</name>
<gene>
    <name evidence="4" type="ORF">SAMN05216229_10392</name>
</gene>
<dbReference type="InterPro" id="IPR002347">
    <property type="entry name" value="SDR_fam"/>
</dbReference>
<dbReference type="Pfam" id="PF00106">
    <property type="entry name" value="adh_short"/>
    <property type="match status" value="1"/>
</dbReference>
<evidence type="ECO:0000256" key="2">
    <source>
        <dbReference type="ARBA" id="ARBA00023002"/>
    </source>
</evidence>
<dbReference type="GO" id="GO:0016491">
    <property type="term" value="F:oxidoreductase activity"/>
    <property type="evidence" value="ECO:0007669"/>
    <property type="project" value="UniProtKB-KW"/>
</dbReference>
<accession>A0A1I5R0F8</accession>
<dbReference type="PRINTS" id="PR00080">
    <property type="entry name" value="SDRFAMILY"/>
</dbReference>
<dbReference type="Gene3D" id="3.40.50.720">
    <property type="entry name" value="NAD(P)-binding Rossmann-like Domain"/>
    <property type="match status" value="1"/>
</dbReference>
<dbReference type="PANTHER" id="PTHR43669:SF3">
    <property type="entry name" value="ALCOHOL DEHYDROGENASE, PUTATIVE (AFU_ORTHOLOGUE AFUA_3G03445)-RELATED"/>
    <property type="match status" value="1"/>
</dbReference>
<reference evidence="5" key="1">
    <citation type="submission" date="2016-10" db="EMBL/GenBank/DDBJ databases">
        <authorList>
            <person name="Varghese N."/>
            <person name="Submissions S."/>
        </authorList>
    </citation>
    <scope>NUCLEOTIDE SEQUENCE [LARGE SCALE GENOMIC DNA]</scope>
    <source>
        <strain evidence="5">JCM 18195</strain>
    </source>
</reference>
<keyword evidence="5" id="KW-1185">Reference proteome</keyword>
<dbReference type="RefSeq" id="WP_092428814.1">
    <property type="nucleotide sequence ID" value="NZ_FOXM01000003.1"/>
</dbReference>
<evidence type="ECO:0000256" key="1">
    <source>
        <dbReference type="ARBA" id="ARBA00006484"/>
    </source>
</evidence>
<comment type="similarity">
    <text evidence="1 3">Belongs to the short-chain dehydrogenases/reductases (SDR) family.</text>
</comment>
<evidence type="ECO:0000313" key="5">
    <source>
        <dbReference type="Proteomes" id="UP000243084"/>
    </source>
</evidence>
<evidence type="ECO:0000313" key="4">
    <source>
        <dbReference type="EMBL" id="SFP51998.1"/>
    </source>
</evidence>
<dbReference type="Proteomes" id="UP000243084">
    <property type="component" value="Unassembled WGS sequence"/>
</dbReference>
<dbReference type="InterPro" id="IPR036291">
    <property type="entry name" value="NAD(P)-bd_dom_sf"/>
</dbReference>
<dbReference type="SUPFAM" id="SSF51735">
    <property type="entry name" value="NAD(P)-binding Rossmann-fold domains"/>
    <property type="match status" value="1"/>
</dbReference>
<dbReference type="PANTHER" id="PTHR43669">
    <property type="entry name" value="5-KETO-D-GLUCONATE 5-REDUCTASE"/>
    <property type="match status" value="1"/>
</dbReference>
<protein>
    <submittedName>
        <fullName evidence="4">Short-chain dehydrogenase</fullName>
    </submittedName>
</protein>
<dbReference type="EMBL" id="FOXM01000003">
    <property type="protein sequence ID" value="SFP51998.1"/>
    <property type="molecule type" value="Genomic_DNA"/>
</dbReference>
<dbReference type="PRINTS" id="PR00081">
    <property type="entry name" value="GDHRDH"/>
</dbReference>
<keyword evidence="2" id="KW-0560">Oxidoreductase</keyword>
<evidence type="ECO:0000256" key="3">
    <source>
        <dbReference type="RuleBase" id="RU000363"/>
    </source>
</evidence>
<organism evidence="4 5">
    <name type="scientific">Geopseudomonas sagittaria</name>
    <dbReference type="NCBI Taxonomy" id="1135990"/>
    <lineage>
        <taxon>Bacteria</taxon>
        <taxon>Pseudomonadati</taxon>
        <taxon>Pseudomonadota</taxon>
        <taxon>Gammaproteobacteria</taxon>
        <taxon>Pseudomonadales</taxon>
        <taxon>Pseudomonadaceae</taxon>
        <taxon>Geopseudomonas</taxon>
    </lineage>
</organism>
<dbReference type="OrthoDB" id="9810935at2"/>
<proteinExistence type="inferred from homology"/>
<sequence length="288" mass="30366">MPNSLTNKVAIITGASRGIGAAIAERFAAEGARVVITARTSEPGGRMPGSLQETAERIRARGGECLSVTGDLAKEEDRERIMAQTLEHFGGVDILVNNAAFARFSPTREQQAKHVQLSLGINFIAPLHLAQLAIPSMLERGGGWILNLSSDTARKPHHGPYGADDRAYRFHNTASPSLYGSTKAALERLTAGWAMELASQSIAINSLAPVEAVASEGALDSGSIDDVAFFEPIEAMAEAALALCSGPQQSLTGRIAFSLNLLEELKIPVCSLDGLTELDNVPAAPPKG</sequence>